<dbReference type="SFLD" id="SFLDG01129">
    <property type="entry name" value="C1.5:_HAD__Beta-PGM__Phosphata"/>
    <property type="match status" value="1"/>
</dbReference>
<evidence type="ECO:0008006" key="3">
    <source>
        <dbReference type="Google" id="ProtNLM"/>
    </source>
</evidence>
<evidence type="ECO:0000313" key="1">
    <source>
        <dbReference type="EMBL" id="OHA48829.1"/>
    </source>
</evidence>
<gene>
    <name evidence="1" type="ORF">A2806_03990</name>
</gene>
<dbReference type="InterPro" id="IPR006439">
    <property type="entry name" value="HAD-SF_hydro_IA"/>
</dbReference>
<organism evidence="1 2">
    <name type="scientific">Candidatus Terrybacteria bacterium RIFCSPHIGHO2_01_FULL_48_17</name>
    <dbReference type="NCBI Taxonomy" id="1802362"/>
    <lineage>
        <taxon>Bacteria</taxon>
        <taxon>Candidatus Terryibacteriota</taxon>
    </lineage>
</organism>
<dbReference type="NCBIfam" id="TIGR01549">
    <property type="entry name" value="HAD-SF-IA-v1"/>
    <property type="match status" value="1"/>
</dbReference>
<sequence length="206" mass="23312">MIKLVLWDLNGTLLDDIPAWYTAVRETFLAFGAQPPTLDEYFMELEGHQYWELYTRRGVRASFGELNAVYGKVYGQQMSQIVLTRSARETLRALKTNGIPCGIVSAQIAELFKPIFSRLQLAPYFSYAYYPVTAKAEKINEIMMKERISPQQCIYVGDTPSDVRSAQKAGMVSVAYLNGYVPKTLIDATNPDHTIRDLKEILAIVK</sequence>
<dbReference type="SFLD" id="SFLDS00003">
    <property type="entry name" value="Haloacid_Dehalogenase"/>
    <property type="match status" value="1"/>
</dbReference>
<dbReference type="PANTHER" id="PTHR43434">
    <property type="entry name" value="PHOSPHOGLYCOLATE PHOSPHATASE"/>
    <property type="match status" value="1"/>
</dbReference>
<dbReference type="GO" id="GO:0008967">
    <property type="term" value="F:phosphoglycolate phosphatase activity"/>
    <property type="evidence" value="ECO:0007669"/>
    <property type="project" value="TreeGrafter"/>
</dbReference>
<dbReference type="Gene3D" id="3.40.50.1000">
    <property type="entry name" value="HAD superfamily/HAD-like"/>
    <property type="match status" value="1"/>
</dbReference>
<proteinExistence type="predicted"/>
<name>A0A1G2PM59_9BACT</name>
<dbReference type="Pfam" id="PF13419">
    <property type="entry name" value="HAD_2"/>
    <property type="match status" value="1"/>
</dbReference>
<protein>
    <recommendedName>
        <fullName evidence="3">HAD family hydrolase</fullName>
    </recommendedName>
</protein>
<dbReference type="SUPFAM" id="SSF56784">
    <property type="entry name" value="HAD-like"/>
    <property type="match status" value="1"/>
</dbReference>
<dbReference type="InterPro" id="IPR023214">
    <property type="entry name" value="HAD_sf"/>
</dbReference>
<dbReference type="PANTHER" id="PTHR43434:SF1">
    <property type="entry name" value="PHOSPHOGLYCOLATE PHOSPHATASE"/>
    <property type="match status" value="1"/>
</dbReference>
<dbReference type="InterPro" id="IPR050155">
    <property type="entry name" value="HAD-like_hydrolase_sf"/>
</dbReference>
<reference evidence="1 2" key="1">
    <citation type="journal article" date="2016" name="Nat. Commun.">
        <title>Thousands of microbial genomes shed light on interconnected biogeochemical processes in an aquifer system.</title>
        <authorList>
            <person name="Anantharaman K."/>
            <person name="Brown C.T."/>
            <person name="Hug L.A."/>
            <person name="Sharon I."/>
            <person name="Castelle C.J."/>
            <person name="Probst A.J."/>
            <person name="Thomas B.C."/>
            <person name="Singh A."/>
            <person name="Wilkins M.J."/>
            <person name="Karaoz U."/>
            <person name="Brodie E.L."/>
            <person name="Williams K.H."/>
            <person name="Hubbard S.S."/>
            <person name="Banfield J.F."/>
        </authorList>
    </citation>
    <scope>NUCLEOTIDE SEQUENCE [LARGE SCALE GENOMIC DNA]</scope>
</reference>
<comment type="caution">
    <text evidence="1">The sequence shown here is derived from an EMBL/GenBank/DDBJ whole genome shotgun (WGS) entry which is preliminary data.</text>
</comment>
<dbReference type="STRING" id="1802362.A2806_03990"/>
<evidence type="ECO:0000313" key="2">
    <source>
        <dbReference type="Proteomes" id="UP000177629"/>
    </source>
</evidence>
<dbReference type="InterPro" id="IPR023198">
    <property type="entry name" value="PGP-like_dom2"/>
</dbReference>
<dbReference type="EMBL" id="MHSS01000002">
    <property type="protein sequence ID" value="OHA48829.1"/>
    <property type="molecule type" value="Genomic_DNA"/>
</dbReference>
<dbReference type="InterPro" id="IPR036412">
    <property type="entry name" value="HAD-like_sf"/>
</dbReference>
<dbReference type="Gene3D" id="1.10.150.240">
    <property type="entry name" value="Putative phosphatase, domain 2"/>
    <property type="match status" value="1"/>
</dbReference>
<dbReference type="InterPro" id="IPR041492">
    <property type="entry name" value="HAD_2"/>
</dbReference>
<dbReference type="AlphaFoldDB" id="A0A1G2PM59"/>
<accession>A0A1G2PM59</accession>
<dbReference type="GO" id="GO:0005829">
    <property type="term" value="C:cytosol"/>
    <property type="evidence" value="ECO:0007669"/>
    <property type="project" value="TreeGrafter"/>
</dbReference>
<dbReference type="GO" id="GO:0006281">
    <property type="term" value="P:DNA repair"/>
    <property type="evidence" value="ECO:0007669"/>
    <property type="project" value="TreeGrafter"/>
</dbReference>
<dbReference type="Proteomes" id="UP000177629">
    <property type="component" value="Unassembled WGS sequence"/>
</dbReference>